<comment type="caution">
    <text evidence="2">The sequence shown here is derived from an EMBL/GenBank/DDBJ whole genome shotgun (WGS) entry which is preliminary data.</text>
</comment>
<feature type="region of interest" description="Disordered" evidence="1">
    <location>
        <begin position="36"/>
        <end position="63"/>
    </location>
</feature>
<reference evidence="2" key="1">
    <citation type="journal article" date="2022" name="Int. J. Mol. Sci.">
        <title>Draft Genome of Tanacetum Coccineum: Genomic Comparison of Closely Related Tanacetum-Family Plants.</title>
        <authorList>
            <person name="Yamashiro T."/>
            <person name="Shiraishi A."/>
            <person name="Nakayama K."/>
            <person name="Satake H."/>
        </authorList>
    </citation>
    <scope>NUCLEOTIDE SEQUENCE</scope>
</reference>
<protein>
    <submittedName>
        <fullName evidence="2">Uncharacterized protein</fullName>
    </submittedName>
</protein>
<dbReference type="EMBL" id="BQNB010011633">
    <property type="protein sequence ID" value="GJS93134.1"/>
    <property type="molecule type" value="Genomic_DNA"/>
</dbReference>
<proteinExistence type="predicted"/>
<evidence type="ECO:0000256" key="1">
    <source>
        <dbReference type="SAM" id="MobiDB-lite"/>
    </source>
</evidence>
<keyword evidence="3" id="KW-1185">Reference proteome</keyword>
<evidence type="ECO:0000313" key="2">
    <source>
        <dbReference type="EMBL" id="GJS93134.1"/>
    </source>
</evidence>
<organism evidence="2 3">
    <name type="scientific">Tanacetum coccineum</name>
    <dbReference type="NCBI Taxonomy" id="301880"/>
    <lineage>
        <taxon>Eukaryota</taxon>
        <taxon>Viridiplantae</taxon>
        <taxon>Streptophyta</taxon>
        <taxon>Embryophyta</taxon>
        <taxon>Tracheophyta</taxon>
        <taxon>Spermatophyta</taxon>
        <taxon>Magnoliopsida</taxon>
        <taxon>eudicotyledons</taxon>
        <taxon>Gunneridae</taxon>
        <taxon>Pentapetalae</taxon>
        <taxon>asterids</taxon>
        <taxon>campanulids</taxon>
        <taxon>Asterales</taxon>
        <taxon>Asteraceae</taxon>
        <taxon>Asteroideae</taxon>
        <taxon>Anthemideae</taxon>
        <taxon>Anthemidinae</taxon>
        <taxon>Tanacetum</taxon>
    </lineage>
</organism>
<sequence>MYSLATCRWGIVSPWTCRRGKDDYVAGDSCECCSAPNTLRESSKEGPYDDDPYDDDDDDDDDDAHEEFIEAQMMLFNKFDINLRDQARR</sequence>
<evidence type="ECO:0000313" key="3">
    <source>
        <dbReference type="Proteomes" id="UP001151760"/>
    </source>
</evidence>
<accession>A0ABQ4ZS65</accession>
<name>A0ABQ4ZS65_9ASTR</name>
<reference evidence="2" key="2">
    <citation type="submission" date="2022-01" db="EMBL/GenBank/DDBJ databases">
        <authorList>
            <person name="Yamashiro T."/>
            <person name="Shiraishi A."/>
            <person name="Satake H."/>
            <person name="Nakayama K."/>
        </authorList>
    </citation>
    <scope>NUCLEOTIDE SEQUENCE</scope>
</reference>
<dbReference type="Proteomes" id="UP001151760">
    <property type="component" value="Unassembled WGS sequence"/>
</dbReference>
<gene>
    <name evidence="2" type="ORF">Tco_0800102</name>
</gene>
<feature type="compositionally biased region" description="Acidic residues" evidence="1">
    <location>
        <begin position="48"/>
        <end position="63"/>
    </location>
</feature>